<name>A0AA88AEM4_FICCA</name>
<dbReference type="EMBL" id="BTGU01000034">
    <property type="protein sequence ID" value="GMN50445.1"/>
    <property type="molecule type" value="Genomic_DNA"/>
</dbReference>
<evidence type="ECO:0000313" key="3">
    <source>
        <dbReference type="Proteomes" id="UP001187192"/>
    </source>
</evidence>
<keyword evidence="3" id="KW-1185">Reference proteome</keyword>
<feature type="compositionally biased region" description="Polar residues" evidence="1">
    <location>
        <begin position="59"/>
        <end position="77"/>
    </location>
</feature>
<sequence>MESSRQQLQAYRTNNQLGPIRPVLEEFIPLKTLSSEGGGLEKTTNTSDKANWMTSAQLWSQTSDGTKPQTTTTINTSQKDHQPTDHNITFNMSPKLALDSKQRNGGAFLPFSKDRNTTCPVRPLPELALVSVEKDIAATATVEDKKCSEGVENGLIRRENCGKVLGNMEGKGINGNLSEGQTNNNNNNSNTNANTGSNTTTSTTNTNQTHRKARRCWSPDLHRRFVNALHMLGGSQEIQAAHQTTKSKPTTRRTTSTAAGGAGRHLGSAGVRHRRGPRRCPSRPLQPAPGVPCTAALLRLAGPPRLLRLAGTGAGAADAPPPPPAAPPRAPPPAPRVQGHVTDSELAGVGSPRGRGPVGEHRGRQVGEQQLEGRERRERRRRAERVGCTERRWRREQWK</sequence>
<feature type="compositionally biased region" description="Low complexity" evidence="1">
    <location>
        <begin position="174"/>
        <end position="208"/>
    </location>
</feature>
<dbReference type="GO" id="GO:0005634">
    <property type="term" value="C:nucleus"/>
    <property type="evidence" value="ECO:0007669"/>
    <property type="project" value="UniProtKB-SubCell"/>
</dbReference>
<proteinExistence type="predicted"/>
<gene>
    <name evidence="2" type="ORF">TIFTF001_019608</name>
</gene>
<feature type="region of interest" description="Disordered" evidence="1">
    <location>
        <begin position="239"/>
        <end position="289"/>
    </location>
</feature>
<feature type="region of interest" description="Disordered" evidence="1">
    <location>
        <begin position="172"/>
        <end position="215"/>
    </location>
</feature>
<dbReference type="PANTHER" id="PTHR31003:SF19">
    <property type="entry name" value="MYB FAMILY TRANSCRIPTION FACTOR EFM"/>
    <property type="match status" value="1"/>
</dbReference>
<feature type="region of interest" description="Disordered" evidence="1">
    <location>
        <begin position="311"/>
        <end position="399"/>
    </location>
</feature>
<feature type="compositionally biased region" description="Pro residues" evidence="1">
    <location>
        <begin position="319"/>
        <end position="335"/>
    </location>
</feature>
<protein>
    <submittedName>
        <fullName evidence="2">Uncharacterized protein</fullName>
    </submittedName>
</protein>
<dbReference type="GO" id="GO:0003677">
    <property type="term" value="F:DNA binding"/>
    <property type="evidence" value="ECO:0007669"/>
    <property type="project" value="UniProtKB-KW"/>
</dbReference>
<evidence type="ECO:0000313" key="2">
    <source>
        <dbReference type="EMBL" id="GMN50445.1"/>
    </source>
</evidence>
<accession>A0AA88AEM4</accession>
<feature type="compositionally biased region" description="Basic residues" evidence="1">
    <location>
        <begin position="271"/>
        <end position="281"/>
    </location>
</feature>
<organism evidence="2 3">
    <name type="scientific">Ficus carica</name>
    <name type="common">Common fig</name>
    <dbReference type="NCBI Taxonomy" id="3494"/>
    <lineage>
        <taxon>Eukaryota</taxon>
        <taxon>Viridiplantae</taxon>
        <taxon>Streptophyta</taxon>
        <taxon>Embryophyta</taxon>
        <taxon>Tracheophyta</taxon>
        <taxon>Spermatophyta</taxon>
        <taxon>Magnoliopsida</taxon>
        <taxon>eudicotyledons</taxon>
        <taxon>Gunneridae</taxon>
        <taxon>Pentapetalae</taxon>
        <taxon>rosids</taxon>
        <taxon>fabids</taxon>
        <taxon>Rosales</taxon>
        <taxon>Moraceae</taxon>
        <taxon>Ficeae</taxon>
        <taxon>Ficus</taxon>
    </lineage>
</organism>
<dbReference type="PANTHER" id="PTHR31003">
    <property type="entry name" value="MYB FAMILY TRANSCRIPTION FACTOR"/>
    <property type="match status" value="1"/>
</dbReference>
<dbReference type="Gene3D" id="1.10.10.60">
    <property type="entry name" value="Homeodomain-like"/>
    <property type="match status" value="1"/>
</dbReference>
<feature type="region of interest" description="Disordered" evidence="1">
    <location>
        <begin position="59"/>
        <end position="87"/>
    </location>
</feature>
<feature type="compositionally biased region" description="Basic and acidic residues" evidence="1">
    <location>
        <begin position="358"/>
        <end position="376"/>
    </location>
</feature>
<comment type="caution">
    <text evidence="2">The sequence shown here is derived from an EMBL/GenBank/DDBJ whole genome shotgun (WGS) entry which is preliminary data.</text>
</comment>
<dbReference type="GO" id="GO:0003700">
    <property type="term" value="F:DNA-binding transcription factor activity"/>
    <property type="evidence" value="ECO:0007669"/>
    <property type="project" value="InterPro"/>
</dbReference>
<dbReference type="InterPro" id="IPR044787">
    <property type="entry name" value="HHO5-like"/>
</dbReference>
<feature type="compositionally biased region" description="Low complexity" evidence="1">
    <location>
        <begin position="244"/>
        <end position="259"/>
    </location>
</feature>
<reference evidence="2" key="1">
    <citation type="submission" date="2023-07" db="EMBL/GenBank/DDBJ databases">
        <title>draft genome sequence of fig (Ficus carica).</title>
        <authorList>
            <person name="Takahashi T."/>
            <person name="Nishimura K."/>
        </authorList>
    </citation>
    <scope>NUCLEOTIDE SEQUENCE</scope>
</reference>
<dbReference type="Proteomes" id="UP001187192">
    <property type="component" value="Unassembled WGS sequence"/>
</dbReference>
<dbReference type="AlphaFoldDB" id="A0AA88AEM4"/>
<feature type="compositionally biased region" description="Basic and acidic residues" evidence="1">
    <location>
        <begin position="384"/>
        <end position="399"/>
    </location>
</feature>
<evidence type="ECO:0000256" key="1">
    <source>
        <dbReference type="SAM" id="MobiDB-lite"/>
    </source>
</evidence>